<gene>
    <name evidence="7" type="primary">Ocstamp</name>
    <name evidence="7" type="ORF">PYCJOC_R10955</name>
</gene>
<dbReference type="InterPro" id="IPR051856">
    <property type="entry name" value="CSR-E3_Ligase_Protein"/>
</dbReference>
<feature type="transmembrane region" description="Helical" evidence="5">
    <location>
        <begin position="19"/>
        <end position="41"/>
    </location>
</feature>
<dbReference type="PANTHER" id="PTHR21041">
    <property type="entry name" value="DENDRITIC CELL-SPECIFIC TRANSMEMBRANE PROTEIN"/>
    <property type="match status" value="1"/>
</dbReference>
<feature type="non-terminal residue" evidence="7">
    <location>
        <position position="432"/>
    </location>
</feature>
<dbReference type="InterPro" id="IPR012858">
    <property type="entry name" value="DC_STAMP-like"/>
</dbReference>
<feature type="non-terminal residue" evidence="7">
    <location>
        <position position="1"/>
    </location>
</feature>
<comment type="subcellular location">
    <subcellularLocation>
        <location evidence="1">Membrane</location>
        <topology evidence="1">Multi-pass membrane protein</topology>
    </subcellularLocation>
</comment>
<dbReference type="AlphaFoldDB" id="A0A7L2PHN3"/>
<name>A0A7L2PHN3_PYCJO</name>
<evidence type="ECO:0000256" key="4">
    <source>
        <dbReference type="ARBA" id="ARBA00023136"/>
    </source>
</evidence>
<comment type="caution">
    <text evidence="7">The sequence shown here is derived from an EMBL/GenBank/DDBJ whole genome shotgun (WGS) entry which is preliminary data.</text>
</comment>
<dbReference type="OrthoDB" id="9947082at2759"/>
<evidence type="ECO:0000313" key="7">
    <source>
        <dbReference type="EMBL" id="NXR84268.1"/>
    </source>
</evidence>
<evidence type="ECO:0000259" key="6">
    <source>
        <dbReference type="Pfam" id="PF07782"/>
    </source>
</evidence>
<dbReference type="Proteomes" id="UP000535705">
    <property type="component" value="Unassembled WGS sequence"/>
</dbReference>
<reference evidence="7 8" key="1">
    <citation type="submission" date="2019-09" db="EMBL/GenBank/DDBJ databases">
        <title>Bird 10,000 Genomes (B10K) Project - Family phase.</title>
        <authorList>
            <person name="Zhang G."/>
        </authorList>
    </citation>
    <scope>NUCLEOTIDE SEQUENCE [LARGE SCALE GENOMIC DNA]</scope>
    <source>
        <strain evidence="7">B10K-DU-002-42</strain>
        <tissue evidence="7">Muscle</tissue>
    </source>
</reference>
<evidence type="ECO:0000256" key="2">
    <source>
        <dbReference type="ARBA" id="ARBA00022692"/>
    </source>
</evidence>
<dbReference type="PANTHER" id="PTHR21041:SF3">
    <property type="entry name" value="OSTEOCLAST STIMULATORY TRANSMEMBRANE PROTEIN"/>
    <property type="match status" value="1"/>
</dbReference>
<keyword evidence="2 5" id="KW-0812">Transmembrane</keyword>
<keyword evidence="4 5" id="KW-0472">Membrane</keyword>
<keyword evidence="8" id="KW-1185">Reference proteome</keyword>
<evidence type="ECO:0000256" key="5">
    <source>
        <dbReference type="SAM" id="Phobius"/>
    </source>
</evidence>
<feature type="transmembrane region" description="Helical" evidence="5">
    <location>
        <begin position="92"/>
        <end position="110"/>
    </location>
</feature>
<feature type="transmembrane region" description="Helical" evidence="5">
    <location>
        <begin position="276"/>
        <end position="298"/>
    </location>
</feature>
<dbReference type="EMBL" id="VWYP01034217">
    <property type="protein sequence ID" value="NXR84268.1"/>
    <property type="molecule type" value="Genomic_DNA"/>
</dbReference>
<proteinExistence type="predicted"/>
<keyword evidence="3 5" id="KW-1133">Transmembrane helix</keyword>
<dbReference type="Pfam" id="PF07782">
    <property type="entry name" value="DC_STAMP"/>
    <property type="match status" value="1"/>
</dbReference>
<accession>A0A7L2PHN3</accession>
<dbReference type="GO" id="GO:0016020">
    <property type="term" value="C:membrane"/>
    <property type="evidence" value="ECO:0007669"/>
    <property type="project" value="UniProtKB-SubCell"/>
</dbReference>
<feature type="domain" description="Dendritic cell-specific transmembrane protein-like" evidence="6">
    <location>
        <begin position="233"/>
        <end position="425"/>
    </location>
</feature>
<organism evidence="7 8">
    <name type="scientific">Pycnonotus jocosus</name>
    <name type="common">Red-whiskered bulbul</name>
    <name type="synonym">Lanius jocosus</name>
    <dbReference type="NCBI Taxonomy" id="182897"/>
    <lineage>
        <taxon>Eukaryota</taxon>
        <taxon>Metazoa</taxon>
        <taxon>Chordata</taxon>
        <taxon>Craniata</taxon>
        <taxon>Vertebrata</taxon>
        <taxon>Euteleostomi</taxon>
        <taxon>Archelosauria</taxon>
        <taxon>Archosauria</taxon>
        <taxon>Dinosauria</taxon>
        <taxon>Saurischia</taxon>
        <taxon>Theropoda</taxon>
        <taxon>Coelurosauria</taxon>
        <taxon>Aves</taxon>
        <taxon>Neognathae</taxon>
        <taxon>Neoaves</taxon>
        <taxon>Telluraves</taxon>
        <taxon>Australaves</taxon>
        <taxon>Passeriformes</taxon>
        <taxon>Sylvioidea</taxon>
        <taxon>Pycnonotidae</taxon>
        <taxon>Pycnonotus</taxon>
    </lineage>
</organism>
<evidence type="ECO:0000313" key="8">
    <source>
        <dbReference type="Proteomes" id="UP000535705"/>
    </source>
</evidence>
<protein>
    <submittedName>
        <fullName evidence="7">OCSTP protein</fullName>
    </submittedName>
</protein>
<feature type="transmembrane region" description="Helical" evidence="5">
    <location>
        <begin position="47"/>
        <end position="71"/>
    </location>
</feature>
<evidence type="ECO:0000256" key="3">
    <source>
        <dbReference type="ARBA" id="ARBA00022989"/>
    </source>
</evidence>
<sequence length="432" mass="48789">LADLWWIYSKPVPADGRELWTLFLQCSCITVVIGGLFYNWMFASLEYSWHLSVATAVSFSLLLLLTLLLVHPARCVFSMIMPTLGTKQGRKLLFSTCIMIAAVNITPNILSNIKTILQVIKCICKNSSDSLLNSTALLEKVSWEFGDAIQENIHPIYKPMNGHIRFSLLQNSSLIYQKMHLAGEKISREFLSVEVLVKDSILVANRLAAGFSMLYLCFESTLYLKNYLTNLRFDNFYITKKLERLAADRRAAHLLVGSAKKLIRPTGLRLSWEEMVLCLVQAMLVTVALLLLLLLVAMDHFAFSVADTAVRRAAQFSAVLVTLSIKYKVEIGIMRFVLKILSYPSGELLLGDFNRIYHHQLIFSSDGCGISPPSAPNPAVLLAVGLLFCILYATVFLEPFARRLCREIAASFFPAWEEERALHLYRKLARRH</sequence>
<evidence type="ECO:0000256" key="1">
    <source>
        <dbReference type="ARBA" id="ARBA00004141"/>
    </source>
</evidence>
<feature type="transmembrane region" description="Helical" evidence="5">
    <location>
        <begin position="379"/>
        <end position="397"/>
    </location>
</feature>